<evidence type="ECO:0000313" key="2">
    <source>
        <dbReference type="Proteomes" id="UP000239757"/>
    </source>
</evidence>
<protein>
    <recommendedName>
        <fullName evidence="3">Peptidase A2 domain-containing protein</fullName>
    </recommendedName>
</protein>
<reference evidence="1 2" key="1">
    <citation type="submission" date="2015-01" db="EMBL/GenBank/DDBJ databases">
        <title>Genome of allotetraploid Gossypium barbadense reveals genomic plasticity and fiber elongation in cotton evolution.</title>
        <authorList>
            <person name="Chen X."/>
            <person name="Liu X."/>
            <person name="Zhao B."/>
            <person name="Zheng H."/>
            <person name="Hu Y."/>
            <person name="Lu G."/>
            <person name="Yang C."/>
            <person name="Chen J."/>
            <person name="Shan C."/>
            <person name="Zhang L."/>
            <person name="Zhou Y."/>
            <person name="Wang L."/>
            <person name="Guo W."/>
            <person name="Bai Y."/>
            <person name="Ruan J."/>
            <person name="Shangguan X."/>
            <person name="Mao Y."/>
            <person name="Jiang J."/>
            <person name="Zhu Y."/>
            <person name="Lei J."/>
            <person name="Kang H."/>
            <person name="Chen S."/>
            <person name="He X."/>
            <person name="Wang R."/>
            <person name="Wang Y."/>
            <person name="Chen J."/>
            <person name="Wang L."/>
            <person name="Yu S."/>
            <person name="Wang B."/>
            <person name="Wei J."/>
            <person name="Song S."/>
            <person name="Lu X."/>
            <person name="Gao Z."/>
            <person name="Gu W."/>
            <person name="Deng X."/>
            <person name="Ma D."/>
            <person name="Wang S."/>
            <person name="Liang W."/>
            <person name="Fang L."/>
            <person name="Cai C."/>
            <person name="Zhu X."/>
            <person name="Zhou B."/>
            <person name="Zhang Y."/>
            <person name="Chen Z."/>
            <person name="Xu S."/>
            <person name="Zhu R."/>
            <person name="Wang S."/>
            <person name="Zhang T."/>
            <person name="Zhao G."/>
        </authorList>
    </citation>
    <scope>NUCLEOTIDE SEQUENCE [LARGE SCALE GENOMIC DNA]</scope>
    <source>
        <strain evidence="2">cv. Xinhai21</strain>
        <tissue evidence="1">Leaf</tissue>
    </source>
</reference>
<accession>A0A2P5XA39</accession>
<evidence type="ECO:0008006" key="3">
    <source>
        <dbReference type="Google" id="ProtNLM"/>
    </source>
</evidence>
<evidence type="ECO:0000313" key="1">
    <source>
        <dbReference type="EMBL" id="PPS00208.1"/>
    </source>
</evidence>
<dbReference type="EMBL" id="KZ665341">
    <property type="protein sequence ID" value="PPS00208.1"/>
    <property type="molecule type" value="Genomic_DNA"/>
</dbReference>
<dbReference type="InterPro" id="IPR021109">
    <property type="entry name" value="Peptidase_aspartic_dom_sf"/>
</dbReference>
<proteinExistence type="predicted"/>
<dbReference type="Pfam" id="PF13975">
    <property type="entry name" value="gag-asp_proteas"/>
    <property type="match status" value="1"/>
</dbReference>
<organism evidence="1 2">
    <name type="scientific">Gossypium barbadense</name>
    <name type="common">Sea Island cotton</name>
    <name type="synonym">Hibiscus barbadensis</name>
    <dbReference type="NCBI Taxonomy" id="3634"/>
    <lineage>
        <taxon>Eukaryota</taxon>
        <taxon>Viridiplantae</taxon>
        <taxon>Streptophyta</taxon>
        <taxon>Embryophyta</taxon>
        <taxon>Tracheophyta</taxon>
        <taxon>Spermatophyta</taxon>
        <taxon>Magnoliopsida</taxon>
        <taxon>eudicotyledons</taxon>
        <taxon>Gunneridae</taxon>
        <taxon>Pentapetalae</taxon>
        <taxon>rosids</taxon>
        <taxon>malvids</taxon>
        <taxon>Malvales</taxon>
        <taxon>Malvaceae</taxon>
        <taxon>Malvoideae</taxon>
        <taxon>Gossypium</taxon>
    </lineage>
</organism>
<dbReference type="AlphaFoldDB" id="A0A2P5XA39"/>
<dbReference type="SUPFAM" id="SSF50630">
    <property type="entry name" value="Acid proteases"/>
    <property type="match status" value="1"/>
</dbReference>
<dbReference type="Proteomes" id="UP000239757">
    <property type="component" value="Unassembled WGS sequence"/>
</dbReference>
<gene>
    <name evidence="1" type="ORF">GOBAR_AA20454</name>
</gene>
<name>A0A2P5XA39_GOSBA</name>
<dbReference type="Gene3D" id="2.40.70.10">
    <property type="entry name" value="Acid Proteases"/>
    <property type="match status" value="1"/>
</dbReference>
<dbReference type="OrthoDB" id="1939491at2759"/>
<dbReference type="CDD" id="cd00303">
    <property type="entry name" value="retropepsin_like"/>
    <property type="match status" value="1"/>
</dbReference>
<dbReference type="PANTHER" id="PTHR12917">
    <property type="entry name" value="ASPARTYL PROTEASE DDI-RELATED"/>
    <property type="match status" value="1"/>
</dbReference>
<dbReference type="PANTHER" id="PTHR12917:SF18">
    <property type="entry name" value="DNA DAMAGE-INDUCIBLE PROTEIN 1-LIKE"/>
    <property type="match status" value="1"/>
</dbReference>
<sequence>MKDYLKKVTFNAMETHKEVEQDTENLNAILGGVKDKASNRLMFVDIIVAGKGLSALVDTGASDLFMFEGMARELGLKIEKDLGQIKMVNSKSVSISNVAKGMELQLGKWTSKATIKVISLDDYDFVVGLSLLEWINVGIFPSRNYMVIYDSNHQCMVRLKRKGSIEGKTLSAIQFAKGVHRDEVFYLATLR</sequence>